<evidence type="ECO:0000256" key="4">
    <source>
        <dbReference type="ARBA" id="ARBA00023136"/>
    </source>
</evidence>
<dbReference type="PANTHER" id="PTHR12703">
    <property type="entry name" value="TRANSMEMBRANE PROTEIN 33"/>
    <property type="match status" value="1"/>
</dbReference>
<dbReference type="EMBL" id="JASFZW010000001">
    <property type="protein sequence ID" value="KAK2080156.1"/>
    <property type="molecule type" value="Genomic_DNA"/>
</dbReference>
<comment type="subcellular location">
    <subcellularLocation>
        <location evidence="1">Membrane</location>
        <topology evidence="1">Multi-pass membrane protein</topology>
    </subcellularLocation>
</comment>
<sequence length="323" mass="34882">MEAFKNYDFDNDEGWNAYLSRVEIPNDSEALMLKLKAKYYRREIDPSFDVSSVAETPAPTPAAAAPTGSEPAQPEPSKPTPTTSAAARPSRSTLYCLAGEVALIAAAVLSLQPLSPRLAMTGLTLTCQMSLLTNGIKIFSRQGLPSLRPFPGAFMPWLTGVTSDADFFPLLFSVILTSNRHLGMGVVPLAINALLHADSELHRLFGAAGWYAGTLGRVHALVAPRVEQLRLMQAAGEIWVAVIAALSVVQLGIRGGGTAFVLWNQMRFRFNGPTHGAVPPAVPVLCPRQVWSILNMKLQPVLQRVPVLQQVADRGASWFRSAA</sequence>
<dbReference type="PANTHER" id="PTHR12703:SF4">
    <property type="entry name" value="TRANSMEMBRANE PROTEIN 33"/>
    <property type="match status" value="1"/>
</dbReference>
<evidence type="ECO:0000256" key="2">
    <source>
        <dbReference type="ARBA" id="ARBA00022692"/>
    </source>
</evidence>
<organism evidence="6 7">
    <name type="scientific">Prototheca wickerhamii</name>
    <dbReference type="NCBI Taxonomy" id="3111"/>
    <lineage>
        <taxon>Eukaryota</taxon>
        <taxon>Viridiplantae</taxon>
        <taxon>Chlorophyta</taxon>
        <taxon>core chlorophytes</taxon>
        <taxon>Trebouxiophyceae</taxon>
        <taxon>Chlorellales</taxon>
        <taxon>Chlorellaceae</taxon>
        <taxon>Prototheca</taxon>
    </lineage>
</organism>
<evidence type="ECO:0000256" key="3">
    <source>
        <dbReference type="ARBA" id="ARBA00022989"/>
    </source>
</evidence>
<evidence type="ECO:0000313" key="7">
    <source>
        <dbReference type="Proteomes" id="UP001255856"/>
    </source>
</evidence>
<dbReference type="GO" id="GO:0061024">
    <property type="term" value="P:membrane organization"/>
    <property type="evidence" value="ECO:0007669"/>
    <property type="project" value="TreeGrafter"/>
</dbReference>
<dbReference type="Proteomes" id="UP001255856">
    <property type="component" value="Unassembled WGS sequence"/>
</dbReference>
<evidence type="ECO:0000256" key="5">
    <source>
        <dbReference type="SAM" id="MobiDB-lite"/>
    </source>
</evidence>
<dbReference type="AlphaFoldDB" id="A0AAD9IM53"/>
<comment type="caution">
    <text evidence="6">The sequence shown here is derived from an EMBL/GenBank/DDBJ whole genome shotgun (WGS) entry which is preliminary data.</text>
</comment>
<keyword evidence="3" id="KW-1133">Transmembrane helix</keyword>
<dbReference type="GO" id="GO:0016020">
    <property type="term" value="C:membrane"/>
    <property type="evidence" value="ECO:0007669"/>
    <property type="project" value="UniProtKB-SubCell"/>
</dbReference>
<protein>
    <submittedName>
        <fullName evidence="6">Uncharacterized protein</fullName>
    </submittedName>
</protein>
<keyword evidence="2" id="KW-0812">Transmembrane</keyword>
<dbReference type="GO" id="GO:0071786">
    <property type="term" value="P:endoplasmic reticulum tubular network organization"/>
    <property type="evidence" value="ECO:0007669"/>
    <property type="project" value="TreeGrafter"/>
</dbReference>
<gene>
    <name evidence="6" type="ORF">QBZ16_000009</name>
</gene>
<feature type="region of interest" description="Disordered" evidence="5">
    <location>
        <begin position="51"/>
        <end position="87"/>
    </location>
</feature>
<evidence type="ECO:0000256" key="1">
    <source>
        <dbReference type="ARBA" id="ARBA00004141"/>
    </source>
</evidence>
<proteinExistence type="predicted"/>
<reference evidence="6" key="1">
    <citation type="submission" date="2021-01" db="EMBL/GenBank/DDBJ databases">
        <authorList>
            <person name="Eckstrom K.M.E."/>
        </authorList>
    </citation>
    <scope>NUCLEOTIDE SEQUENCE</scope>
    <source>
        <strain evidence="6">UVCC 0001</strain>
    </source>
</reference>
<evidence type="ECO:0000313" key="6">
    <source>
        <dbReference type="EMBL" id="KAK2080156.1"/>
    </source>
</evidence>
<accession>A0AAD9IM53</accession>
<name>A0AAD9IM53_PROWI</name>
<dbReference type="GO" id="GO:0005783">
    <property type="term" value="C:endoplasmic reticulum"/>
    <property type="evidence" value="ECO:0007669"/>
    <property type="project" value="TreeGrafter"/>
</dbReference>
<dbReference type="InterPro" id="IPR051645">
    <property type="entry name" value="PER33/POM33_regulator"/>
</dbReference>
<keyword evidence="4" id="KW-0472">Membrane</keyword>
<keyword evidence="7" id="KW-1185">Reference proteome</keyword>
<feature type="compositionally biased region" description="Low complexity" evidence="5">
    <location>
        <begin position="54"/>
        <end position="72"/>
    </location>
</feature>